<dbReference type="InterPro" id="IPR003593">
    <property type="entry name" value="AAA+_ATPase"/>
</dbReference>
<evidence type="ECO:0000256" key="5">
    <source>
        <dbReference type="ARBA" id="ARBA00022496"/>
    </source>
</evidence>
<gene>
    <name evidence="12" type="ORF">COB13_08095</name>
</gene>
<dbReference type="PROSITE" id="PS50893">
    <property type="entry name" value="ABC_TRANSPORTER_2"/>
    <property type="match status" value="1"/>
</dbReference>
<keyword evidence="4" id="KW-1003">Cell membrane</keyword>
<dbReference type="InterPro" id="IPR051535">
    <property type="entry name" value="Siderophore_ABC-ATPase"/>
</dbReference>
<protein>
    <submittedName>
        <fullName evidence="12">Iron ABC transporter ATP-binding protein</fullName>
    </submittedName>
</protein>
<keyword evidence="3" id="KW-0813">Transport</keyword>
<reference evidence="12" key="2">
    <citation type="journal article" date="2018" name="ISME J.">
        <title>A dynamic microbial community with high functional redundancy inhabits the cold, oxic subseafloor aquifer.</title>
        <authorList>
            <person name="Tully B.J."/>
            <person name="Wheat C.G."/>
            <person name="Glazer B.T."/>
            <person name="Huber J.A."/>
        </authorList>
    </citation>
    <scope>NUCLEOTIDE SEQUENCE</scope>
    <source>
        <strain evidence="12">NORP83</strain>
    </source>
</reference>
<comment type="subcellular location">
    <subcellularLocation>
        <location evidence="1">Cell membrane</location>
        <topology evidence="1">Peripheral membrane protein</topology>
    </subcellularLocation>
</comment>
<evidence type="ECO:0000256" key="1">
    <source>
        <dbReference type="ARBA" id="ARBA00004202"/>
    </source>
</evidence>
<dbReference type="SMART" id="SM00382">
    <property type="entry name" value="AAA"/>
    <property type="match status" value="1"/>
</dbReference>
<organism evidence="12">
    <name type="scientific">OCS116 cluster bacterium</name>
    <dbReference type="NCBI Taxonomy" id="2030921"/>
    <lineage>
        <taxon>Bacteria</taxon>
        <taxon>Pseudomonadati</taxon>
        <taxon>Pseudomonadota</taxon>
        <taxon>Alphaproteobacteria</taxon>
        <taxon>OCS116 cluster</taxon>
    </lineage>
</organism>
<proteinExistence type="inferred from homology"/>
<comment type="similarity">
    <text evidence="2">Belongs to the ABC transporter superfamily.</text>
</comment>
<dbReference type="Pfam" id="PF00005">
    <property type="entry name" value="ABC_tran"/>
    <property type="match status" value="1"/>
</dbReference>
<name>A0A2A4Z2Q3_9PROT</name>
<keyword evidence="5" id="KW-0410">Iron transport</keyword>
<evidence type="ECO:0000259" key="11">
    <source>
        <dbReference type="PROSITE" id="PS50893"/>
    </source>
</evidence>
<dbReference type="EMBL" id="NVUS01000008">
    <property type="protein sequence ID" value="PCJ01307.1"/>
    <property type="molecule type" value="Genomic_DNA"/>
</dbReference>
<keyword evidence="9" id="KW-0406">Ion transport</keyword>
<keyword evidence="8" id="KW-0408">Iron</keyword>
<dbReference type="GO" id="GO:0006826">
    <property type="term" value="P:iron ion transport"/>
    <property type="evidence" value="ECO:0007669"/>
    <property type="project" value="UniProtKB-KW"/>
</dbReference>
<dbReference type="CDD" id="cd03214">
    <property type="entry name" value="ABC_Iron-Siderophores_B12_Hemin"/>
    <property type="match status" value="1"/>
</dbReference>
<evidence type="ECO:0000313" key="12">
    <source>
        <dbReference type="EMBL" id="PCJ01307.1"/>
    </source>
</evidence>
<dbReference type="GO" id="GO:0016887">
    <property type="term" value="F:ATP hydrolysis activity"/>
    <property type="evidence" value="ECO:0007669"/>
    <property type="project" value="InterPro"/>
</dbReference>
<evidence type="ECO:0000256" key="10">
    <source>
        <dbReference type="ARBA" id="ARBA00023136"/>
    </source>
</evidence>
<dbReference type="AlphaFoldDB" id="A0A2A4Z2Q3"/>
<keyword evidence="6" id="KW-0547">Nucleotide-binding</keyword>
<comment type="caution">
    <text evidence="12">The sequence shown here is derived from an EMBL/GenBank/DDBJ whole genome shotgun (WGS) entry which is preliminary data.</text>
</comment>
<evidence type="ECO:0000256" key="2">
    <source>
        <dbReference type="ARBA" id="ARBA00005417"/>
    </source>
</evidence>
<sequence length="252" mass="27963">MIKVQNVSKKLGQKLVLNDVSFTLSKGGITSIIGANGAGKSTLLSLISRLLPLDQGQVSFDDLDIVKTPSDVLAKKISILTQSNYISARLTVLQLVMFGRFPHHKGRPQATDHAHVGKILALMELEDIAHRFIDQLSGGQQQRAYIAMILSQDSDYILLDEPLNNLDMKHARNIMKSLRKIADEMNKSIILVIHDINFAAAYSDLFIALKDGKIIVQGGVDEVMTEANIELIYDMRASIKTIDGKKHAFYYT</sequence>
<dbReference type="InterPro" id="IPR003439">
    <property type="entry name" value="ABC_transporter-like_ATP-bd"/>
</dbReference>
<feature type="domain" description="ABC transporter" evidence="11">
    <location>
        <begin position="2"/>
        <end position="236"/>
    </location>
</feature>
<dbReference type="SUPFAM" id="SSF52540">
    <property type="entry name" value="P-loop containing nucleoside triphosphate hydrolases"/>
    <property type="match status" value="1"/>
</dbReference>
<dbReference type="InterPro" id="IPR027417">
    <property type="entry name" value="P-loop_NTPase"/>
</dbReference>
<dbReference type="PANTHER" id="PTHR42771:SF3">
    <property type="entry name" value="PETROBACTIN IMPORT ATP-BINDING PROTEIN YCLP"/>
    <property type="match status" value="1"/>
</dbReference>
<reference key="1">
    <citation type="submission" date="2017-08" db="EMBL/GenBank/DDBJ databases">
        <title>A dynamic microbial community with high functional redundancy inhabits the cold, oxic subseafloor aquifer.</title>
        <authorList>
            <person name="Tully B.J."/>
            <person name="Wheat C.G."/>
            <person name="Glazer B.T."/>
            <person name="Huber J.A."/>
        </authorList>
    </citation>
    <scope>NUCLEOTIDE SEQUENCE [LARGE SCALE GENOMIC DNA]</scope>
</reference>
<evidence type="ECO:0000256" key="4">
    <source>
        <dbReference type="ARBA" id="ARBA00022475"/>
    </source>
</evidence>
<evidence type="ECO:0000256" key="3">
    <source>
        <dbReference type="ARBA" id="ARBA00022448"/>
    </source>
</evidence>
<dbReference type="PANTHER" id="PTHR42771">
    <property type="entry name" value="IRON(3+)-HYDROXAMATE IMPORT ATP-BINDING PROTEIN FHUC"/>
    <property type="match status" value="1"/>
</dbReference>
<dbReference type="FunFam" id="3.40.50.300:FF:000134">
    <property type="entry name" value="Iron-enterobactin ABC transporter ATP-binding protein"/>
    <property type="match status" value="1"/>
</dbReference>
<dbReference type="Gene3D" id="3.40.50.300">
    <property type="entry name" value="P-loop containing nucleotide triphosphate hydrolases"/>
    <property type="match status" value="1"/>
</dbReference>
<dbReference type="GO" id="GO:0005886">
    <property type="term" value="C:plasma membrane"/>
    <property type="evidence" value="ECO:0007669"/>
    <property type="project" value="UniProtKB-SubCell"/>
</dbReference>
<keyword evidence="7 12" id="KW-0067">ATP-binding</keyword>
<keyword evidence="10" id="KW-0472">Membrane</keyword>
<dbReference type="GO" id="GO:0005524">
    <property type="term" value="F:ATP binding"/>
    <property type="evidence" value="ECO:0007669"/>
    <property type="project" value="UniProtKB-KW"/>
</dbReference>
<evidence type="ECO:0000256" key="8">
    <source>
        <dbReference type="ARBA" id="ARBA00023004"/>
    </source>
</evidence>
<evidence type="ECO:0000256" key="6">
    <source>
        <dbReference type="ARBA" id="ARBA00022741"/>
    </source>
</evidence>
<evidence type="ECO:0000256" key="9">
    <source>
        <dbReference type="ARBA" id="ARBA00023065"/>
    </source>
</evidence>
<evidence type="ECO:0000256" key="7">
    <source>
        <dbReference type="ARBA" id="ARBA00022840"/>
    </source>
</evidence>
<accession>A0A2A4Z2Q3</accession>